<dbReference type="OrthoDB" id="2020141at2"/>
<dbReference type="PATRIC" id="fig|1136941.3.peg.979"/>
<proteinExistence type="predicted"/>
<evidence type="ECO:0000313" key="1">
    <source>
        <dbReference type="EMBL" id="ALG83958.1"/>
    </source>
</evidence>
<gene>
    <name evidence="1" type="ORF">ACH46_04820</name>
</gene>
<evidence type="ECO:0000313" key="2">
    <source>
        <dbReference type="Proteomes" id="UP000063789"/>
    </source>
</evidence>
<dbReference type="RefSeq" id="WP_062391923.1">
    <property type="nucleotide sequence ID" value="NZ_CP011853.1"/>
</dbReference>
<keyword evidence="2" id="KW-1185">Reference proteome</keyword>
<dbReference type="InterPro" id="IPR027417">
    <property type="entry name" value="P-loop_NTPase"/>
</dbReference>
<dbReference type="SUPFAM" id="SSF52540">
    <property type="entry name" value="P-loop containing nucleoside triphosphate hydrolases"/>
    <property type="match status" value="1"/>
</dbReference>
<reference evidence="1 2" key="2">
    <citation type="journal article" date="2017" name="Int. J. Syst. Evol. Microbiol.">
        <title>Gordonia phthalatica sp. nov., a di-n-butyl phthalate-degrading bacterium isolated from activated sludge.</title>
        <authorList>
            <person name="Jin D."/>
            <person name="Kong X."/>
            <person name="Jia M."/>
            <person name="Yu X."/>
            <person name="Wang X."/>
            <person name="Zhuang X."/>
            <person name="Deng Y."/>
            <person name="Bai Z."/>
        </authorList>
    </citation>
    <scope>NUCLEOTIDE SEQUENCE [LARGE SCALE GENOMIC DNA]</scope>
    <source>
        <strain evidence="1 2">QH-11</strain>
    </source>
</reference>
<protein>
    <submittedName>
        <fullName evidence="1">ATPase AAA</fullName>
    </submittedName>
</protein>
<dbReference type="Gene3D" id="3.40.50.300">
    <property type="entry name" value="P-loop containing nucleotide triphosphate hydrolases"/>
    <property type="match status" value="1"/>
</dbReference>
<dbReference type="Proteomes" id="UP000063789">
    <property type="component" value="Chromosome"/>
</dbReference>
<organism evidence="1 2">
    <name type="scientific">Gordonia phthalatica</name>
    <dbReference type="NCBI Taxonomy" id="1136941"/>
    <lineage>
        <taxon>Bacteria</taxon>
        <taxon>Bacillati</taxon>
        <taxon>Actinomycetota</taxon>
        <taxon>Actinomycetes</taxon>
        <taxon>Mycobacteriales</taxon>
        <taxon>Gordoniaceae</taxon>
        <taxon>Gordonia</taxon>
    </lineage>
</organism>
<name>A0A0N9NEF4_9ACTN</name>
<dbReference type="KEGG" id="goq:ACH46_04820"/>
<sequence length="409" mass="44421">MRSVVNNPFVPGSDVVPPVWAGRAAQADDWEGKVRARRVAGLYERGRVILGEPGLGKSSLVRRLSDHAASRGDWVTPQLRIPVGADPMKSVATAVLKLADQAGISAGRDRQIKELLERVRSIEIAGMALSIDRRDGPEPYAALTDLLIKVGLAAAERRVAVFVHVDEVQNITDVKALSQLLVCLGDVLGYEHDVVAPGGYSIATFLPVIVYLTGLPEFADSAGARMGATFARRFAWETLEPIDDADILQALNEFVSDGWEVSDGEGGIGRVGMTPAAAEAIVDRCCGEPFLFQLAGERAWDAGSSAVVTVEDVVDGWRSAETEAEHHVERILDRLPDREREFLEAMSQMGPEKRTPTAIAVRLGLETAAQVGTTAKRLDSTRGIIRRGKPYSFRHRAVEAYLTTDWPHV</sequence>
<reference evidence="2" key="1">
    <citation type="submission" date="2015-06" db="EMBL/GenBank/DDBJ databases">
        <title>Complete genome sequence and metabolic analysis of phthalate degradation pathway in Gordonia sp. QH-11.</title>
        <authorList>
            <person name="Jin D."/>
            <person name="Kong X."/>
            <person name="Bai Z."/>
        </authorList>
    </citation>
    <scope>NUCLEOTIDE SEQUENCE [LARGE SCALE GENOMIC DNA]</scope>
    <source>
        <strain evidence="2">QH-11</strain>
    </source>
</reference>
<dbReference type="EMBL" id="CP011853">
    <property type="protein sequence ID" value="ALG83958.1"/>
    <property type="molecule type" value="Genomic_DNA"/>
</dbReference>
<accession>A0A0N9NEF4</accession>
<dbReference type="AlphaFoldDB" id="A0A0N9NEF4"/>